<proteinExistence type="predicted"/>
<dbReference type="AlphaFoldDB" id="A0A820ZFA2"/>
<evidence type="ECO:0000313" key="4">
    <source>
        <dbReference type="Proteomes" id="UP000663873"/>
    </source>
</evidence>
<dbReference type="Proteomes" id="UP000663873">
    <property type="component" value="Unassembled WGS sequence"/>
</dbReference>
<dbReference type="EMBL" id="CAJOBP010006434">
    <property type="protein sequence ID" value="CAF4492860.1"/>
    <property type="molecule type" value="Genomic_DNA"/>
</dbReference>
<organism evidence="2 3">
    <name type="scientific">Rotaria socialis</name>
    <dbReference type="NCBI Taxonomy" id="392032"/>
    <lineage>
        <taxon>Eukaryota</taxon>
        <taxon>Metazoa</taxon>
        <taxon>Spiralia</taxon>
        <taxon>Gnathifera</taxon>
        <taxon>Rotifera</taxon>
        <taxon>Eurotatoria</taxon>
        <taxon>Bdelloidea</taxon>
        <taxon>Philodinida</taxon>
        <taxon>Philodinidae</taxon>
        <taxon>Rotaria</taxon>
    </lineage>
</organism>
<sequence>MGFNQRLNRIVHDTIFTRDLCFLECLPDNKISSPLSDPILDRFCSEILPEIGHRIKALYLERTTMERILHATNYPNLNNLSLCHIDSEVAMSLFDGKRFSLINFILELDIHNECNGRFIDGDTLMKDIIRYMPRLYKFTFNICSTIKHCDQTNFALNQHIEKTFEYFHNSEIITCIDHFQENGYSQCHIYSYPYKWKVYNNITNNFRGGLFTGVTEVSLYDERPLEDEFFLRIAQSFPLMKELTIRNLKAQNNKQLAKSNNDNQMLSIIEYPNLTRLDLTSRMWV</sequence>
<accession>A0A820ZFA2</accession>
<evidence type="ECO:0000313" key="1">
    <source>
        <dbReference type="EMBL" id="CAF4492860.1"/>
    </source>
</evidence>
<evidence type="ECO:0000313" key="2">
    <source>
        <dbReference type="EMBL" id="CAF4556488.1"/>
    </source>
</evidence>
<dbReference type="Proteomes" id="UP000663851">
    <property type="component" value="Unassembled WGS sequence"/>
</dbReference>
<reference evidence="2" key="1">
    <citation type="submission" date="2021-02" db="EMBL/GenBank/DDBJ databases">
        <authorList>
            <person name="Nowell W R."/>
        </authorList>
    </citation>
    <scope>NUCLEOTIDE SEQUENCE</scope>
</reference>
<name>A0A820ZFA2_9BILA</name>
<gene>
    <name evidence="2" type="ORF">HFQ381_LOCUS31189</name>
    <name evidence="1" type="ORF">UJA718_LOCUS25768</name>
</gene>
<protein>
    <submittedName>
        <fullName evidence="2">Uncharacterized protein</fullName>
    </submittedName>
</protein>
<keyword evidence="4" id="KW-1185">Reference proteome</keyword>
<dbReference type="EMBL" id="CAJOBO010006111">
    <property type="protein sequence ID" value="CAF4556488.1"/>
    <property type="molecule type" value="Genomic_DNA"/>
</dbReference>
<comment type="caution">
    <text evidence="2">The sequence shown here is derived from an EMBL/GenBank/DDBJ whole genome shotgun (WGS) entry which is preliminary data.</text>
</comment>
<evidence type="ECO:0000313" key="3">
    <source>
        <dbReference type="Proteomes" id="UP000663851"/>
    </source>
</evidence>